<accession>A0A520S403</accession>
<evidence type="ECO:0000313" key="3">
    <source>
        <dbReference type="Proteomes" id="UP000316199"/>
    </source>
</evidence>
<dbReference type="Gene3D" id="3.60.10.10">
    <property type="entry name" value="Endonuclease/exonuclease/phosphatase"/>
    <property type="match status" value="1"/>
</dbReference>
<dbReference type="GO" id="GO:0016020">
    <property type="term" value="C:membrane"/>
    <property type="evidence" value="ECO:0007669"/>
    <property type="project" value="GOC"/>
</dbReference>
<dbReference type="InterPro" id="IPR036691">
    <property type="entry name" value="Endo/exonu/phosph_ase_sf"/>
</dbReference>
<dbReference type="GO" id="GO:0006506">
    <property type="term" value="P:GPI anchor biosynthetic process"/>
    <property type="evidence" value="ECO:0007669"/>
    <property type="project" value="TreeGrafter"/>
</dbReference>
<proteinExistence type="predicted"/>
<evidence type="ECO:0000259" key="1">
    <source>
        <dbReference type="Pfam" id="PF03372"/>
    </source>
</evidence>
<protein>
    <recommendedName>
        <fullName evidence="1">Endonuclease/exonuclease/phosphatase domain-containing protein</fullName>
    </recommendedName>
</protein>
<reference evidence="2 3" key="1">
    <citation type="submission" date="2019-02" db="EMBL/GenBank/DDBJ databases">
        <title>Prokaryotic population dynamics and viral predation in marine succession experiment using metagenomics: the confinement effect.</title>
        <authorList>
            <person name="Haro-Moreno J.M."/>
            <person name="Rodriguez-Valera F."/>
            <person name="Lopez-Perez M."/>
        </authorList>
    </citation>
    <scope>NUCLEOTIDE SEQUENCE [LARGE SCALE GENOMIC DNA]</scope>
    <source>
        <strain evidence="2">MED-G157</strain>
    </source>
</reference>
<comment type="caution">
    <text evidence="2">The sequence shown here is derived from an EMBL/GenBank/DDBJ whole genome shotgun (WGS) entry which is preliminary data.</text>
</comment>
<dbReference type="SUPFAM" id="SSF56219">
    <property type="entry name" value="DNase I-like"/>
    <property type="match status" value="1"/>
</dbReference>
<feature type="domain" description="Endonuclease/exonuclease/phosphatase" evidence="1">
    <location>
        <begin position="52"/>
        <end position="222"/>
    </location>
</feature>
<dbReference type="InterPro" id="IPR005135">
    <property type="entry name" value="Endo/exonuclease/phosphatase"/>
</dbReference>
<dbReference type="PANTHER" id="PTHR14859:SF1">
    <property type="entry name" value="PGAP2-INTERACTING PROTEIN"/>
    <property type="match status" value="1"/>
</dbReference>
<organism evidence="2 3">
    <name type="scientific">OM182 bacterium</name>
    <dbReference type="NCBI Taxonomy" id="2510334"/>
    <lineage>
        <taxon>Bacteria</taxon>
        <taxon>Pseudomonadati</taxon>
        <taxon>Pseudomonadota</taxon>
        <taxon>Gammaproteobacteria</taxon>
        <taxon>OMG group</taxon>
        <taxon>OM182 clade</taxon>
    </lineage>
</organism>
<dbReference type="PANTHER" id="PTHR14859">
    <property type="entry name" value="CALCOFLUOR WHITE HYPERSENSITIVE PROTEIN PRECURSOR"/>
    <property type="match status" value="1"/>
</dbReference>
<evidence type="ECO:0000313" key="2">
    <source>
        <dbReference type="EMBL" id="RZO77212.1"/>
    </source>
</evidence>
<dbReference type="AlphaFoldDB" id="A0A520S403"/>
<dbReference type="EMBL" id="SHAG01000004">
    <property type="protein sequence ID" value="RZO77212.1"/>
    <property type="molecule type" value="Genomic_DNA"/>
</dbReference>
<sequence length="269" mass="30282">MRRRLGRLVLALLLCYLVVDFNTQVPGKAMYGQNINPPSEWKLAEGNSFVLATYNIRRSKGDDGQRDIKRSVNVLMDAGADIVGLNELSGSLFYGLTDQAEQIGRLLDAGWLFAPTYQQFFQNHFGNGIISRFPVDSWKVYPLLTSDEHDASFRNMVIVKIPFANDEIYVLNTHLDRSKVRVEQLRQVLGHFESLPSPAVLVGDLNTRLDDNIMTDFLSNPAYVDATYMINEEHDVEWIIAKGLTILSGGTEPVGVSDHPAYWVEFAIN</sequence>
<dbReference type="InterPro" id="IPR051916">
    <property type="entry name" value="GPI-anchor_lipid_remodeler"/>
</dbReference>
<name>A0A520S403_9GAMM</name>
<dbReference type="GO" id="GO:0003824">
    <property type="term" value="F:catalytic activity"/>
    <property type="evidence" value="ECO:0007669"/>
    <property type="project" value="InterPro"/>
</dbReference>
<gene>
    <name evidence="2" type="ORF">EVA68_02050</name>
</gene>
<dbReference type="Pfam" id="PF03372">
    <property type="entry name" value="Exo_endo_phos"/>
    <property type="match status" value="1"/>
</dbReference>
<dbReference type="Proteomes" id="UP000316199">
    <property type="component" value="Unassembled WGS sequence"/>
</dbReference>